<dbReference type="AlphaFoldDB" id="B0DNZ3"/>
<evidence type="ECO:0000313" key="2">
    <source>
        <dbReference type="EMBL" id="EDR03816.1"/>
    </source>
</evidence>
<dbReference type="OrthoDB" id="2755811at2759"/>
<dbReference type="RefSeq" id="XP_001885669.1">
    <property type="nucleotide sequence ID" value="XM_001885634.1"/>
</dbReference>
<organism evidence="3">
    <name type="scientific">Laccaria bicolor (strain S238N-H82 / ATCC MYA-4686)</name>
    <name type="common">Bicoloured deceiver</name>
    <name type="synonym">Laccaria laccata var. bicolor</name>
    <dbReference type="NCBI Taxonomy" id="486041"/>
    <lineage>
        <taxon>Eukaryota</taxon>
        <taxon>Fungi</taxon>
        <taxon>Dikarya</taxon>
        <taxon>Basidiomycota</taxon>
        <taxon>Agaricomycotina</taxon>
        <taxon>Agaricomycetes</taxon>
        <taxon>Agaricomycetidae</taxon>
        <taxon>Agaricales</taxon>
        <taxon>Agaricineae</taxon>
        <taxon>Hydnangiaceae</taxon>
        <taxon>Laccaria</taxon>
    </lineage>
</organism>
<dbReference type="EMBL" id="DS547122">
    <property type="protein sequence ID" value="EDR03816.1"/>
    <property type="molecule type" value="Genomic_DNA"/>
</dbReference>
<protein>
    <submittedName>
        <fullName evidence="2">Predicted protein</fullName>
    </submittedName>
</protein>
<dbReference type="InParanoid" id="B0DNZ3"/>
<proteinExistence type="predicted"/>
<feature type="region of interest" description="Disordered" evidence="1">
    <location>
        <begin position="64"/>
        <end position="83"/>
    </location>
</feature>
<reference evidence="2 3" key="1">
    <citation type="journal article" date="2008" name="Nature">
        <title>The genome of Laccaria bicolor provides insights into mycorrhizal symbiosis.</title>
        <authorList>
            <person name="Martin F."/>
            <person name="Aerts A."/>
            <person name="Ahren D."/>
            <person name="Brun A."/>
            <person name="Danchin E.G.J."/>
            <person name="Duchaussoy F."/>
            <person name="Gibon J."/>
            <person name="Kohler A."/>
            <person name="Lindquist E."/>
            <person name="Pereda V."/>
            <person name="Salamov A."/>
            <person name="Shapiro H.J."/>
            <person name="Wuyts J."/>
            <person name="Blaudez D."/>
            <person name="Buee M."/>
            <person name="Brokstein P."/>
            <person name="Canbaeck B."/>
            <person name="Cohen D."/>
            <person name="Courty P.E."/>
            <person name="Coutinho P.M."/>
            <person name="Delaruelle C."/>
            <person name="Detter J.C."/>
            <person name="Deveau A."/>
            <person name="DiFazio S."/>
            <person name="Duplessis S."/>
            <person name="Fraissinet-Tachet L."/>
            <person name="Lucic E."/>
            <person name="Frey-Klett P."/>
            <person name="Fourrey C."/>
            <person name="Feussner I."/>
            <person name="Gay G."/>
            <person name="Grimwood J."/>
            <person name="Hoegger P.J."/>
            <person name="Jain P."/>
            <person name="Kilaru S."/>
            <person name="Labbe J."/>
            <person name="Lin Y.C."/>
            <person name="Legue V."/>
            <person name="Le Tacon F."/>
            <person name="Marmeisse R."/>
            <person name="Melayah D."/>
            <person name="Montanini B."/>
            <person name="Muratet M."/>
            <person name="Nehls U."/>
            <person name="Niculita-Hirzel H."/>
            <person name="Oudot-Le Secq M.P."/>
            <person name="Peter M."/>
            <person name="Quesneville H."/>
            <person name="Rajashekar B."/>
            <person name="Reich M."/>
            <person name="Rouhier N."/>
            <person name="Schmutz J."/>
            <person name="Yin T."/>
            <person name="Chalot M."/>
            <person name="Henrissat B."/>
            <person name="Kuees U."/>
            <person name="Lucas S."/>
            <person name="Van de Peer Y."/>
            <person name="Podila G.K."/>
            <person name="Polle A."/>
            <person name="Pukkila P.J."/>
            <person name="Richardson P.M."/>
            <person name="Rouze P."/>
            <person name="Sanders I.R."/>
            <person name="Stajich J.E."/>
            <person name="Tunlid A."/>
            <person name="Tuskan G."/>
            <person name="Grigoriev I.V."/>
        </authorList>
    </citation>
    <scope>NUCLEOTIDE SEQUENCE [LARGE SCALE GENOMIC DNA]</scope>
    <source>
        <strain evidence="3">S238N-H82 / ATCC MYA-4686</strain>
    </source>
</reference>
<sequence length="531" mass="57939">MLVDDSMKIPVVRQKGLTYCVTRPPSSALMRSEEPVEGDAANEAIDVDADRGLSDGMTGIPPELMVDSESDGLGVGEWEDKGEDGEDFMMEQNQTDDEEAVPPSVKGKQVAKAKKNKCLKVRLVNQKITGPNCNTNLTAVRRSWARFKARICRNNIYQDTYEHICLVITDSLFSVLTDIQELRQNPAIAGTVVSTNKCKDVATVEDAPSAKRGKKTVGGLLPGWQKQEETSEGLAAVRASKPSMVKVREGQKGVEPKIKITEKSVTNVNASGPRGRGKHGKFTTSSLPFPGGALGAAYVAKWKKVAHATIIDRGAVELCAYSSIGAFTPLVIQDIWNEVFPDLDINIGTSALQILSNFFWEQSLTQDEIITYCKTERLNFKFIYRDPMAPPGKKGGLQSDLILQVFTCHFKKTAFAAKSYGLPVRGLGMSTAALERALSLWSSGVDPIKDEKGNKKTVSMFGKTTRLTPEDWALILTEANTQAGIFSADNDEEEDGVDPRTLIELYLPNSTPFGQVAKNCGRLGLIWPISG</sequence>
<dbReference type="KEGG" id="lbc:LACBIDRAFT_331268"/>
<evidence type="ECO:0000256" key="1">
    <source>
        <dbReference type="SAM" id="MobiDB-lite"/>
    </source>
</evidence>
<dbReference type="GeneID" id="6081279"/>
<gene>
    <name evidence="2" type="ORF">LACBIDRAFT_331268</name>
</gene>
<evidence type="ECO:0000313" key="3">
    <source>
        <dbReference type="Proteomes" id="UP000001194"/>
    </source>
</evidence>
<feature type="region of interest" description="Disordered" evidence="1">
    <location>
        <begin position="25"/>
        <end position="53"/>
    </location>
</feature>
<name>B0DNZ3_LACBS</name>
<dbReference type="HOGENOM" id="CLU_024515_0_0_1"/>
<accession>B0DNZ3</accession>
<dbReference type="Proteomes" id="UP000001194">
    <property type="component" value="Unassembled WGS sequence"/>
</dbReference>
<keyword evidence="3" id="KW-1185">Reference proteome</keyword>